<dbReference type="EMBL" id="JAFREP010000008">
    <property type="protein sequence ID" value="MBO1319036.1"/>
    <property type="molecule type" value="Genomic_DNA"/>
</dbReference>
<feature type="transmembrane region" description="Helical" evidence="10">
    <location>
        <begin position="12"/>
        <end position="34"/>
    </location>
</feature>
<evidence type="ECO:0000256" key="10">
    <source>
        <dbReference type="HAMAP-Rule" id="MF_01464"/>
    </source>
</evidence>
<dbReference type="NCBIfam" id="TIGR00966">
    <property type="entry name" value="transloc_SecF"/>
    <property type="match status" value="1"/>
</dbReference>
<sequence length="468" mass="50938">MMREIQFMEKRGAFGLLSVILFIASLGVIFTVGIEKSVDYEGGTKLTVQFETGDVQIADLRAQISQVDNKASLASMDPEFNKEYSVKIKNPEVAEGKEGEASLARLRGLEKAFGSFFDAEAKRIALLQGLGQQTIAEGLVAQNPFLVEGTDAEKQSTYGTLAGQIVSALDGEVADIEALAAAVETDADKQLKLSQTLLLLTPALNRTTEDLLAVLLREKNPLNRASTEHYEDVARDIIAYRESKDDFVKDFATMTEAITLRANEDKAGLQQFFEKNFMLGSFRIVSNETFSPSIASEQLTEAAEAIILALIGILIYIAFRFRLGYAVASVVALVHDVVIALGVFAIAGQVLGSELSNPVVAAFLTIVGYSLNDTIVVFDRIRENLNAAKGGQVVDHMNRSINQTLSRTIVTSLTTFFVVGVIYWFSNNATLEDFALPLLIGIVIGTYSSIFVASPTLLLWHASRPIDS</sequence>
<keyword evidence="6 10" id="KW-0653">Protein transport</keyword>
<evidence type="ECO:0000256" key="4">
    <source>
        <dbReference type="ARBA" id="ARBA00022519"/>
    </source>
</evidence>
<dbReference type="PRINTS" id="PR01755">
    <property type="entry name" value="SECFTRNLCASE"/>
</dbReference>
<evidence type="ECO:0000256" key="6">
    <source>
        <dbReference type="ARBA" id="ARBA00022927"/>
    </source>
</evidence>
<dbReference type="SUPFAM" id="SSF82866">
    <property type="entry name" value="Multidrug efflux transporter AcrB transmembrane domain"/>
    <property type="match status" value="1"/>
</dbReference>
<dbReference type="GO" id="GO:0065002">
    <property type="term" value="P:intracellular protein transmembrane transport"/>
    <property type="evidence" value="ECO:0007669"/>
    <property type="project" value="UniProtKB-UniRule"/>
</dbReference>
<evidence type="ECO:0000256" key="9">
    <source>
        <dbReference type="ARBA" id="ARBA00023136"/>
    </source>
</evidence>
<comment type="similarity">
    <text evidence="10">Belongs to the SecD/SecF family. SecF subfamily.</text>
</comment>
<dbReference type="GO" id="GO:0005886">
    <property type="term" value="C:plasma membrane"/>
    <property type="evidence" value="ECO:0007669"/>
    <property type="project" value="UniProtKB-SubCell"/>
</dbReference>
<name>A0A8J7Q6H4_9BACT</name>
<dbReference type="PANTHER" id="PTHR30081">
    <property type="entry name" value="PROTEIN-EXPORT MEMBRANE PROTEIN SEC"/>
    <property type="match status" value="1"/>
</dbReference>
<dbReference type="InterPro" id="IPR000731">
    <property type="entry name" value="SSD"/>
</dbReference>
<dbReference type="Pfam" id="PF02355">
    <property type="entry name" value="SecD_SecF_C"/>
    <property type="match status" value="1"/>
</dbReference>
<organism evidence="12 13">
    <name type="scientific">Acanthopleuribacter pedis</name>
    <dbReference type="NCBI Taxonomy" id="442870"/>
    <lineage>
        <taxon>Bacteria</taxon>
        <taxon>Pseudomonadati</taxon>
        <taxon>Acidobacteriota</taxon>
        <taxon>Holophagae</taxon>
        <taxon>Acanthopleuribacterales</taxon>
        <taxon>Acanthopleuribacteraceae</taxon>
        <taxon>Acanthopleuribacter</taxon>
    </lineage>
</organism>
<keyword evidence="13" id="KW-1185">Reference proteome</keyword>
<keyword evidence="3 10" id="KW-1003">Cell membrane</keyword>
<dbReference type="InterPro" id="IPR005665">
    <property type="entry name" value="SecF_bac"/>
</dbReference>
<dbReference type="NCBIfam" id="TIGR00916">
    <property type="entry name" value="2A0604s01"/>
    <property type="match status" value="1"/>
</dbReference>
<evidence type="ECO:0000256" key="2">
    <source>
        <dbReference type="ARBA" id="ARBA00022448"/>
    </source>
</evidence>
<feature type="transmembrane region" description="Helical" evidence="10">
    <location>
        <begin position="438"/>
        <end position="460"/>
    </location>
</feature>
<keyword evidence="4" id="KW-0997">Cell inner membrane</keyword>
<feature type="transmembrane region" description="Helical" evidence="10">
    <location>
        <begin position="302"/>
        <end position="319"/>
    </location>
</feature>
<dbReference type="GO" id="GO:0006605">
    <property type="term" value="P:protein targeting"/>
    <property type="evidence" value="ECO:0007669"/>
    <property type="project" value="UniProtKB-UniRule"/>
</dbReference>
<comment type="caution">
    <text evidence="12">The sequence shown here is derived from an EMBL/GenBank/DDBJ whole genome shotgun (WGS) entry which is preliminary data.</text>
</comment>
<proteinExistence type="inferred from homology"/>
<feature type="transmembrane region" description="Helical" evidence="10">
    <location>
        <begin position="326"/>
        <end position="347"/>
    </location>
</feature>
<dbReference type="AlphaFoldDB" id="A0A8J7Q6H4"/>
<feature type="transmembrane region" description="Helical" evidence="10">
    <location>
        <begin position="359"/>
        <end position="378"/>
    </location>
</feature>
<evidence type="ECO:0000256" key="3">
    <source>
        <dbReference type="ARBA" id="ARBA00022475"/>
    </source>
</evidence>
<keyword evidence="5 10" id="KW-0812">Transmembrane</keyword>
<feature type="transmembrane region" description="Helical" evidence="10">
    <location>
        <begin position="405"/>
        <end position="426"/>
    </location>
</feature>
<keyword evidence="9 10" id="KW-0472">Membrane</keyword>
<dbReference type="Gene3D" id="1.20.1640.10">
    <property type="entry name" value="Multidrug efflux transporter AcrB transmembrane domain"/>
    <property type="match status" value="1"/>
</dbReference>
<dbReference type="GO" id="GO:0043952">
    <property type="term" value="P:protein transport by the Sec complex"/>
    <property type="evidence" value="ECO:0007669"/>
    <property type="project" value="UniProtKB-UniRule"/>
</dbReference>
<dbReference type="PROSITE" id="PS50156">
    <property type="entry name" value="SSD"/>
    <property type="match status" value="1"/>
</dbReference>
<comment type="subunit">
    <text evidence="10">Forms a complex with SecD. Part of the essential Sec protein translocation apparatus which comprises SecA, SecYEG and auxiliary proteins SecDF. Other proteins may also be involved.</text>
</comment>
<dbReference type="InterPro" id="IPR048634">
    <property type="entry name" value="SecD_SecF_C"/>
</dbReference>
<dbReference type="HAMAP" id="MF_01464_B">
    <property type="entry name" value="SecF_B"/>
    <property type="match status" value="1"/>
</dbReference>
<comment type="subcellular location">
    <subcellularLocation>
        <location evidence="1 10">Cell membrane</location>
        <topology evidence="1 10">Multi-pass membrane protein</topology>
    </subcellularLocation>
</comment>
<gene>
    <name evidence="10 12" type="primary">secF</name>
    <name evidence="12" type="ORF">J3U88_11255</name>
</gene>
<protein>
    <recommendedName>
        <fullName evidence="10">Protein-export membrane protein SecF</fullName>
    </recommendedName>
</protein>
<dbReference type="GO" id="GO:0015450">
    <property type="term" value="F:protein-transporting ATPase activity"/>
    <property type="evidence" value="ECO:0007669"/>
    <property type="project" value="InterPro"/>
</dbReference>
<dbReference type="Proteomes" id="UP000664417">
    <property type="component" value="Unassembled WGS sequence"/>
</dbReference>
<keyword evidence="7 10" id="KW-1133">Transmembrane helix</keyword>
<dbReference type="InterPro" id="IPR022813">
    <property type="entry name" value="SecD/SecF_arch_bac"/>
</dbReference>
<dbReference type="InterPro" id="IPR055344">
    <property type="entry name" value="SecD_SecF_C_bact"/>
</dbReference>
<evidence type="ECO:0000256" key="5">
    <source>
        <dbReference type="ARBA" id="ARBA00022692"/>
    </source>
</evidence>
<comment type="function">
    <text evidence="10">Part of the Sec protein translocase complex. Interacts with the SecYEG preprotein conducting channel. SecDF uses the proton motive force (PMF) to complete protein translocation after the ATP-dependent function of SecA.</text>
</comment>
<dbReference type="InterPro" id="IPR022645">
    <property type="entry name" value="SecD/SecF_bac"/>
</dbReference>
<feature type="domain" description="SSD" evidence="11">
    <location>
        <begin position="322"/>
        <end position="459"/>
    </location>
</feature>
<evidence type="ECO:0000313" key="13">
    <source>
        <dbReference type="Proteomes" id="UP000664417"/>
    </source>
</evidence>
<evidence type="ECO:0000259" key="11">
    <source>
        <dbReference type="PROSITE" id="PS50156"/>
    </source>
</evidence>
<reference evidence="12" key="1">
    <citation type="submission" date="2021-03" db="EMBL/GenBank/DDBJ databases">
        <authorList>
            <person name="Wang G."/>
        </authorList>
    </citation>
    <scope>NUCLEOTIDE SEQUENCE</scope>
    <source>
        <strain evidence="12">KCTC 12899</strain>
    </source>
</reference>
<evidence type="ECO:0000256" key="1">
    <source>
        <dbReference type="ARBA" id="ARBA00004651"/>
    </source>
</evidence>
<evidence type="ECO:0000313" key="12">
    <source>
        <dbReference type="EMBL" id="MBO1319036.1"/>
    </source>
</evidence>
<evidence type="ECO:0000256" key="7">
    <source>
        <dbReference type="ARBA" id="ARBA00022989"/>
    </source>
</evidence>
<dbReference type="PANTHER" id="PTHR30081:SF8">
    <property type="entry name" value="PROTEIN TRANSLOCASE SUBUNIT SECF"/>
    <property type="match status" value="1"/>
</dbReference>
<dbReference type="RefSeq" id="WP_207858857.1">
    <property type="nucleotide sequence ID" value="NZ_JAFREP010000008.1"/>
</dbReference>
<accession>A0A8J7Q6H4</accession>
<evidence type="ECO:0000256" key="8">
    <source>
        <dbReference type="ARBA" id="ARBA00023010"/>
    </source>
</evidence>
<keyword evidence="8 10" id="KW-0811">Translocation</keyword>
<keyword evidence="2 10" id="KW-0813">Transport</keyword>